<feature type="compositionally biased region" description="Basic and acidic residues" evidence="1">
    <location>
        <begin position="275"/>
        <end position="286"/>
    </location>
</feature>
<feature type="compositionally biased region" description="Basic and acidic residues" evidence="1">
    <location>
        <begin position="241"/>
        <end position="254"/>
    </location>
</feature>
<name>A0A2U9KCV6_9ACTN</name>
<reference evidence="2" key="1">
    <citation type="submission" date="2018-04" db="EMBL/GenBank/DDBJ databases">
        <title>Secondary Metabolite Response of Diverse Hypogean Actinomycetes to Chemical and Biological Stimuli.</title>
        <authorList>
            <person name="Covington B.C."/>
            <person name="Spraggins J.M."/>
            <person name="Ynigex-Gutierrez A.E."/>
            <person name="Bachmann B.O."/>
        </authorList>
    </citation>
    <scope>NUCLEOTIDE SEQUENCE</scope>
    <source>
        <strain evidence="2">Kd35</strain>
    </source>
</reference>
<accession>A0A2U9KCV6</accession>
<organism evidence="2">
    <name type="scientific">Streptosporangium sp. KD35</name>
    <dbReference type="NCBI Taxonomy" id="2162663"/>
    <lineage>
        <taxon>Bacteria</taxon>
        <taxon>Bacillati</taxon>
        <taxon>Actinomycetota</taxon>
        <taxon>Actinomycetes</taxon>
        <taxon>Streptosporangiales</taxon>
        <taxon>Streptosporangiaceae</taxon>
        <taxon>Streptosporangium</taxon>
    </lineage>
</organism>
<feature type="compositionally biased region" description="Low complexity" evidence="1">
    <location>
        <begin position="255"/>
        <end position="268"/>
    </location>
</feature>
<evidence type="ECO:0000256" key="1">
    <source>
        <dbReference type="SAM" id="MobiDB-lite"/>
    </source>
</evidence>
<feature type="region of interest" description="Disordered" evidence="1">
    <location>
        <begin position="196"/>
        <end position="297"/>
    </location>
</feature>
<evidence type="ECO:0000313" key="2">
    <source>
        <dbReference type="EMBL" id="AWS27299.1"/>
    </source>
</evidence>
<proteinExistence type="predicted"/>
<dbReference type="AlphaFoldDB" id="A0A2U9KCV6"/>
<protein>
    <submittedName>
        <fullName evidence="2">FunU11</fullName>
    </submittedName>
</protein>
<sequence length="355" mass="36656">MEGGGPARRERRIDLLGDVTGPGVVDVVVVEDHGPRCDRVGHLQVEVGLVLGVPQPVTGQVEALPAGLVAHRVLVVAVLVDVVAEEGDQIGVVLRHAAVGREPALLVVGAGGERQVQVALPGPGRGSGERTARGRQLVLHLEPVEVLGAGVQAVQLDVDAVRLLGPRALDPPPYDLLEPLVLGDLPVDRHLPVGHAAETVGGDGVHGEAGPQDDSPRVRFTGGHAQLEHVGQRGGAAARGSDSRAHGRVERDGEAQAGAAGHEGTSGDSPGGGGHAERSPYREINRVRARRSGQAWPERDTARVSLSCGCGLLLVGGLWDSRSAGGRRGRVTRATRCPLDGLAGGPGRRLALDRG</sequence>
<dbReference type="EMBL" id="MH203088">
    <property type="protein sequence ID" value="AWS27299.1"/>
    <property type="molecule type" value="Genomic_DNA"/>
</dbReference>